<feature type="transmembrane region" description="Helical" evidence="1">
    <location>
        <begin position="135"/>
        <end position="159"/>
    </location>
</feature>
<keyword evidence="1" id="KW-0812">Transmembrane</keyword>
<comment type="caution">
    <text evidence="2">The sequence shown here is derived from an EMBL/GenBank/DDBJ whole genome shotgun (WGS) entry which is preliminary data.</text>
</comment>
<dbReference type="InterPro" id="IPR022294">
    <property type="entry name" value="ABC-transptr_permeasesu"/>
</dbReference>
<gene>
    <name evidence="2" type="ORF">GCM10008906_19950</name>
</gene>
<protein>
    <submittedName>
        <fullName evidence="2">Lantibiotic immunity ABC transporter MutG family permease subunit</fullName>
    </submittedName>
</protein>
<feature type="transmembrane region" description="Helical" evidence="1">
    <location>
        <begin position="233"/>
        <end position="251"/>
    </location>
</feature>
<evidence type="ECO:0000313" key="3">
    <source>
        <dbReference type="Proteomes" id="UP001501510"/>
    </source>
</evidence>
<keyword evidence="1" id="KW-1133">Transmembrane helix</keyword>
<dbReference type="Pfam" id="PF12730">
    <property type="entry name" value="ABC2_membrane_4"/>
    <property type="match status" value="1"/>
</dbReference>
<dbReference type="NCBIfam" id="TIGR03733">
    <property type="entry name" value="lanti_perm_MutG"/>
    <property type="match status" value="1"/>
</dbReference>
<feature type="transmembrane region" description="Helical" evidence="1">
    <location>
        <begin position="18"/>
        <end position="40"/>
    </location>
</feature>
<name>A0ABP3URY8_9CLOT</name>
<dbReference type="CDD" id="cd21808">
    <property type="entry name" value="ABC-2_lan_permease_MutG"/>
    <property type="match status" value="1"/>
</dbReference>
<keyword evidence="1" id="KW-0472">Membrane</keyword>
<dbReference type="Proteomes" id="UP001501510">
    <property type="component" value="Unassembled WGS sequence"/>
</dbReference>
<sequence>MDLMRAIISNWIKTKRTAFRYIVLLVPILFPALVLSYISVYKIDYTFQIKVYNLYFETIALGLTLMAGLLTALNIMGEESSGDFRALLASPLPRNTIYFGKLFMIILITIIDMFVSLGILLIGMKFIYKGAYIQYGPFLQGTLFTTIGVLFLYGFYLIISINFGMGHTIAITAGGTILGALMQTGMGDRIWQFIPWSWSGRIGILPIAKLKGAVDSRYGDSTMIMMKEFYKGMPILIISFLVICIIGALWFKKWEGRKSY</sequence>
<accession>A0ABP3URY8</accession>
<reference evidence="3" key="1">
    <citation type="journal article" date="2019" name="Int. J. Syst. Evol. Microbiol.">
        <title>The Global Catalogue of Microorganisms (GCM) 10K type strain sequencing project: providing services to taxonomists for standard genome sequencing and annotation.</title>
        <authorList>
            <consortium name="The Broad Institute Genomics Platform"/>
            <consortium name="The Broad Institute Genome Sequencing Center for Infectious Disease"/>
            <person name="Wu L."/>
            <person name="Ma J."/>
        </authorList>
    </citation>
    <scope>NUCLEOTIDE SEQUENCE [LARGE SCALE GENOMIC DNA]</scope>
    <source>
        <strain evidence="3">JCM 1407</strain>
    </source>
</reference>
<proteinExistence type="predicted"/>
<feature type="transmembrane region" description="Helical" evidence="1">
    <location>
        <begin position="165"/>
        <end position="182"/>
    </location>
</feature>
<keyword evidence="3" id="KW-1185">Reference proteome</keyword>
<organism evidence="2 3">
    <name type="scientific">Clostridium oceanicum</name>
    <dbReference type="NCBI Taxonomy" id="1543"/>
    <lineage>
        <taxon>Bacteria</taxon>
        <taxon>Bacillati</taxon>
        <taxon>Bacillota</taxon>
        <taxon>Clostridia</taxon>
        <taxon>Eubacteriales</taxon>
        <taxon>Clostridiaceae</taxon>
        <taxon>Clostridium</taxon>
    </lineage>
</organism>
<dbReference type="EMBL" id="BAAACG010000009">
    <property type="protein sequence ID" value="GAA0740227.1"/>
    <property type="molecule type" value="Genomic_DNA"/>
</dbReference>
<evidence type="ECO:0000256" key="1">
    <source>
        <dbReference type="SAM" id="Phobius"/>
    </source>
</evidence>
<feature type="transmembrane region" description="Helical" evidence="1">
    <location>
        <begin position="52"/>
        <end position="77"/>
    </location>
</feature>
<dbReference type="RefSeq" id="WP_343761286.1">
    <property type="nucleotide sequence ID" value="NZ_BAAACG010000009.1"/>
</dbReference>
<feature type="transmembrane region" description="Helical" evidence="1">
    <location>
        <begin position="97"/>
        <end position="123"/>
    </location>
</feature>
<evidence type="ECO:0000313" key="2">
    <source>
        <dbReference type="EMBL" id="GAA0740227.1"/>
    </source>
</evidence>